<comment type="caution">
    <text evidence="2">The sequence shown here is derived from an EMBL/GenBank/DDBJ whole genome shotgun (WGS) entry which is preliminary data.</text>
</comment>
<dbReference type="RefSeq" id="WP_353398034.1">
    <property type="nucleotide sequence ID" value="NZ_BAABWU010000003.1"/>
</dbReference>
<organism evidence="2 3">
    <name type="scientific">Pseudophaeobacter arcticus</name>
    <dbReference type="NCBI Taxonomy" id="385492"/>
    <lineage>
        <taxon>Bacteria</taxon>
        <taxon>Pseudomonadati</taxon>
        <taxon>Pseudomonadota</taxon>
        <taxon>Alphaproteobacteria</taxon>
        <taxon>Rhodobacterales</taxon>
        <taxon>Paracoccaceae</taxon>
        <taxon>Pseudophaeobacter</taxon>
    </lineage>
</organism>
<keyword evidence="1" id="KW-1133">Transmembrane helix</keyword>
<gene>
    <name evidence="2" type="ORF">NBRC116598_12590</name>
</gene>
<evidence type="ECO:0000256" key="1">
    <source>
        <dbReference type="SAM" id="Phobius"/>
    </source>
</evidence>
<keyword evidence="1" id="KW-0472">Membrane</keyword>
<feature type="transmembrane region" description="Helical" evidence="1">
    <location>
        <begin position="42"/>
        <end position="59"/>
    </location>
</feature>
<feature type="transmembrane region" description="Helical" evidence="1">
    <location>
        <begin position="65"/>
        <end position="82"/>
    </location>
</feature>
<sequence>MNKVELSFSLTKDEAREGIVVSTRQRNRTGFLGRWLGLGKQIVLGLGLSLAAVLVSQAFDHPDPVAEMCSMMLGASAIMLIWQLKWIKATRASAEELADFSTTHGPTTAVCDASGVELVSSIGRAKLPWFAIAQVLTAKNVTVLQYGAQKIIVPHRCLPSELQPLEFDRLLEEWKGRT</sequence>
<dbReference type="Proteomes" id="UP001441944">
    <property type="component" value="Unassembled WGS sequence"/>
</dbReference>
<evidence type="ECO:0000313" key="2">
    <source>
        <dbReference type="EMBL" id="GAA6195815.1"/>
    </source>
</evidence>
<evidence type="ECO:0008006" key="4">
    <source>
        <dbReference type="Google" id="ProtNLM"/>
    </source>
</evidence>
<accession>A0ABQ0AIW2</accession>
<evidence type="ECO:0000313" key="3">
    <source>
        <dbReference type="Proteomes" id="UP001441944"/>
    </source>
</evidence>
<proteinExistence type="predicted"/>
<dbReference type="EMBL" id="BAABWU010000003">
    <property type="protein sequence ID" value="GAA6195815.1"/>
    <property type="molecule type" value="Genomic_DNA"/>
</dbReference>
<name>A0ABQ0AIW2_9RHOB</name>
<keyword evidence="3" id="KW-1185">Reference proteome</keyword>
<reference evidence="2 3" key="1">
    <citation type="submission" date="2024-04" db="EMBL/GenBank/DDBJ databases">
        <title>Draft genome sequence of Pseudophaeobacter arcticus NBRC 116598.</title>
        <authorList>
            <person name="Miyakawa T."/>
            <person name="Kusuya Y."/>
            <person name="Miura T."/>
        </authorList>
    </citation>
    <scope>NUCLEOTIDE SEQUENCE [LARGE SCALE GENOMIC DNA]</scope>
    <source>
        <strain evidence="2 3">SU-CL00105</strain>
    </source>
</reference>
<keyword evidence="1" id="KW-0812">Transmembrane</keyword>
<protein>
    <recommendedName>
        <fullName evidence="4">YcxB-like protein</fullName>
    </recommendedName>
</protein>